<dbReference type="PANTHER" id="PTHR30572">
    <property type="entry name" value="MEMBRANE COMPONENT OF TRANSPORTER-RELATED"/>
    <property type="match status" value="1"/>
</dbReference>
<dbReference type="Proteomes" id="UP000768567">
    <property type="component" value="Unassembled WGS sequence"/>
</dbReference>
<dbReference type="Pfam" id="PF12704">
    <property type="entry name" value="MacB_PCD"/>
    <property type="match status" value="1"/>
</dbReference>
<gene>
    <name evidence="10" type="ORF">INF35_13220</name>
</gene>
<feature type="transmembrane region" description="Helical" evidence="7">
    <location>
        <begin position="410"/>
        <end position="429"/>
    </location>
</feature>
<name>A0ABR9R6H4_9FIRM</name>
<dbReference type="InterPro" id="IPR003838">
    <property type="entry name" value="ABC3_permease_C"/>
</dbReference>
<evidence type="ECO:0000259" key="8">
    <source>
        <dbReference type="Pfam" id="PF02687"/>
    </source>
</evidence>
<evidence type="ECO:0000256" key="3">
    <source>
        <dbReference type="ARBA" id="ARBA00022692"/>
    </source>
</evidence>
<keyword evidence="5 7" id="KW-0472">Membrane</keyword>
<keyword evidence="4 7" id="KW-1133">Transmembrane helix</keyword>
<comment type="subcellular location">
    <subcellularLocation>
        <location evidence="1">Cell membrane</location>
        <topology evidence="1">Multi-pass membrane protein</topology>
    </subcellularLocation>
</comment>
<feature type="transmembrane region" description="Helical" evidence="7">
    <location>
        <begin position="21"/>
        <end position="43"/>
    </location>
</feature>
<feature type="domain" description="MacB-like periplasmic core" evidence="9">
    <location>
        <begin position="21"/>
        <end position="155"/>
    </location>
</feature>
<sequence length="446" mass="48532">MNHQDLLRVCIQNLLRRKSRTFLTVLGVLIGCCSIVIMVSLGIGMKESQDKLLAELGDLTIITVTAPQKGKGKKKLDDALVRQIRGMEGVEAVSPKLSMDNYTFRILAGQTRRYVADWVSLVGLDTAQLERLGYKLDKGSYPSSGEVALGQYFAYNFRDTLRPEGSNTINRWDAGFDESGRLLPPPDAYFDPLHEPLTLEVETDNGAKVTFSLKASGSVKEDNAKGYETSEGILMSIADLRAIQQKLNGSTGKPAPYDSLVVKVTDISRVEPVENAIKGLGYTTESMESIRKPMEKEARQKQMMLGGLGAISLFVAALGITNTMIMSISERTKEIGVMKSLGCFVYDIRVMFLTEAGAIGLVGGLIGCVISFFISVMVNLVAMGEFSPLNILPAIFGSETVNRVSVIPPWLYLFAVAFSVLIGLGSGYYPANKAVQIPALEAIKSE</sequence>
<keyword evidence="2" id="KW-1003">Cell membrane</keyword>
<feature type="transmembrane region" description="Helical" evidence="7">
    <location>
        <begin position="303"/>
        <end position="325"/>
    </location>
</feature>
<evidence type="ECO:0000256" key="4">
    <source>
        <dbReference type="ARBA" id="ARBA00022989"/>
    </source>
</evidence>
<dbReference type="InterPro" id="IPR050250">
    <property type="entry name" value="Macrolide_Exporter_MacB"/>
</dbReference>
<evidence type="ECO:0000256" key="5">
    <source>
        <dbReference type="ARBA" id="ARBA00023136"/>
    </source>
</evidence>
<evidence type="ECO:0000313" key="11">
    <source>
        <dbReference type="Proteomes" id="UP000768567"/>
    </source>
</evidence>
<comment type="similarity">
    <text evidence="6">Belongs to the ABC-4 integral membrane protein family.</text>
</comment>
<keyword evidence="11" id="KW-1185">Reference proteome</keyword>
<evidence type="ECO:0000259" key="9">
    <source>
        <dbReference type="Pfam" id="PF12704"/>
    </source>
</evidence>
<evidence type="ECO:0000256" key="1">
    <source>
        <dbReference type="ARBA" id="ARBA00004651"/>
    </source>
</evidence>
<dbReference type="PANTHER" id="PTHR30572:SF4">
    <property type="entry name" value="ABC TRANSPORTER PERMEASE YTRF"/>
    <property type="match status" value="1"/>
</dbReference>
<protein>
    <submittedName>
        <fullName evidence="10">ABC transporter permease</fullName>
    </submittedName>
</protein>
<organism evidence="10 11">
    <name type="scientific">Gemmiger gallinarum</name>
    <dbReference type="NCBI Taxonomy" id="2779354"/>
    <lineage>
        <taxon>Bacteria</taxon>
        <taxon>Bacillati</taxon>
        <taxon>Bacillota</taxon>
        <taxon>Clostridia</taxon>
        <taxon>Eubacteriales</taxon>
        <taxon>Gemmiger</taxon>
    </lineage>
</organism>
<reference evidence="10 11" key="1">
    <citation type="submission" date="2020-10" db="EMBL/GenBank/DDBJ databases">
        <title>ChiBAC.</title>
        <authorList>
            <person name="Zenner C."/>
            <person name="Hitch T.C.A."/>
            <person name="Clavel T."/>
        </authorList>
    </citation>
    <scope>NUCLEOTIDE SEQUENCE [LARGE SCALE GENOMIC DNA]</scope>
    <source>
        <strain evidence="10 11">DSM 109015</strain>
    </source>
</reference>
<evidence type="ECO:0000256" key="7">
    <source>
        <dbReference type="SAM" id="Phobius"/>
    </source>
</evidence>
<feature type="transmembrane region" description="Helical" evidence="7">
    <location>
        <begin position="358"/>
        <end position="382"/>
    </location>
</feature>
<accession>A0ABR9R6H4</accession>
<comment type="caution">
    <text evidence="10">The sequence shown here is derived from an EMBL/GenBank/DDBJ whole genome shotgun (WGS) entry which is preliminary data.</text>
</comment>
<proteinExistence type="inferred from homology"/>
<evidence type="ECO:0000313" key="10">
    <source>
        <dbReference type="EMBL" id="MBE5038749.1"/>
    </source>
</evidence>
<dbReference type="EMBL" id="JADCKC010000004">
    <property type="protein sequence ID" value="MBE5038749.1"/>
    <property type="molecule type" value="Genomic_DNA"/>
</dbReference>
<dbReference type="RefSeq" id="WP_193503220.1">
    <property type="nucleotide sequence ID" value="NZ_JADCKC010000004.1"/>
</dbReference>
<dbReference type="Pfam" id="PF02687">
    <property type="entry name" value="FtsX"/>
    <property type="match status" value="1"/>
</dbReference>
<dbReference type="InterPro" id="IPR025857">
    <property type="entry name" value="MacB_PCD"/>
</dbReference>
<evidence type="ECO:0000256" key="6">
    <source>
        <dbReference type="ARBA" id="ARBA00038076"/>
    </source>
</evidence>
<evidence type="ECO:0000256" key="2">
    <source>
        <dbReference type="ARBA" id="ARBA00022475"/>
    </source>
</evidence>
<keyword evidence="3 7" id="KW-0812">Transmembrane</keyword>
<feature type="domain" description="ABC3 transporter permease C-terminal" evidence="8">
    <location>
        <begin position="308"/>
        <end position="438"/>
    </location>
</feature>